<dbReference type="Gene3D" id="2.30.29.30">
    <property type="entry name" value="Pleckstrin-homology domain (PH domain)/Phosphotyrosine-binding domain (PTB)"/>
    <property type="match status" value="1"/>
</dbReference>
<evidence type="ECO:0000313" key="8">
    <source>
        <dbReference type="RefSeq" id="XP_065655306.1"/>
    </source>
</evidence>
<feature type="domain" description="RUN" evidence="6">
    <location>
        <begin position="42"/>
        <end position="164"/>
    </location>
</feature>
<feature type="domain" description="PH" evidence="5">
    <location>
        <begin position="622"/>
        <end position="721"/>
    </location>
</feature>
<dbReference type="SMART" id="SM00593">
    <property type="entry name" value="RUN"/>
    <property type="match status" value="1"/>
</dbReference>
<gene>
    <name evidence="8" type="primary">LOC101237678</name>
</gene>
<evidence type="ECO:0000259" key="6">
    <source>
        <dbReference type="PROSITE" id="PS50826"/>
    </source>
</evidence>
<evidence type="ECO:0000256" key="1">
    <source>
        <dbReference type="ARBA" id="ARBA00004496"/>
    </source>
</evidence>
<dbReference type="InterPro" id="IPR053015">
    <property type="entry name" value="PH_domain-containing_M2"/>
</dbReference>
<evidence type="ECO:0000256" key="2">
    <source>
        <dbReference type="ARBA" id="ARBA00004656"/>
    </source>
</evidence>
<dbReference type="Pfam" id="PF23142">
    <property type="entry name" value="PH_PLEKHM2"/>
    <property type="match status" value="1"/>
</dbReference>
<dbReference type="SMART" id="SM00233">
    <property type="entry name" value="PH"/>
    <property type="match status" value="1"/>
</dbReference>
<dbReference type="SUPFAM" id="SSF50729">
    <property type="entry name" value="PH domain-like"/>
    <property type="match status" value="1"/>
</dbReference>
<dbReference type="InterPro" id="IPR047327">
    <property type="entry name" value="RUN_PLEKHM2"/>
</dbReference>
<dbReference type="InterPro" id="IPR011993">
    <property type="entry name" value="PH-like_dom_sf"/>
</dbReference>
<dbReference type="GeneID" id="101237678"/>
<sequence length="881" mass="100580">MNEQAGYFKDDILKGIGIAIKNLQAQDSEMKVFDPKASKSITKSNCHFRSLINSVDLGLSFGLKDAGRGYWPFIKKIGHSSVIKFIDNHKKATNDINKGYIWLYTTFIEQSLESYIKVMTSEIKLIKYFYKEFALLRDSERSDIFRTLLTGMEKLTFSLDINEPYLDYGHDPILRHEKVEVCVAPSTNYFYEKPLNTSKSTIRKNSKRSSDSLNNLVRPRSSTMQVFKSPVKQISSDETNQVSKSDDEDLVYTSKCRKSRLAKNTQIAVNSVNPINDSKATCDNDQEASTILDNQPEVFTQLLDSTHKSSKELLNICDPITKNTQVDYESFLNNLKPDEGNQELQQIDEVTKGFGNEVSISDEIHELHRVDSFDKFCRSSSDSTDELIPNSSSVTTVAQCEQSYSFNKNNIPKLNTKLDAARLNTKNGILLPSLPKRPSSENDAKRLLEFELSENTKVVLSVKVFQHPNESFVKMFEVNIAFLAGYDIPILLLISNIALYFLRPKGQNEYEKVMTINIGSINKIKVGLNFQDVFISYDSGCLHFSTGNETLSRYLVSTIKCVICSYEFMEQLIAPNTNNDLYLILQDWLLCQSQYDNEDPSSFYFALIYYSDSITKERGDIAVLKNGYLQYHEIGLFSAWEEAYFTLRGCILHRYSRKKPQQSKSICDLRTCGGCIRNGKSNEWFTCKILGEDGITPIMELAAFDENEINEWIFAICQVVADSKHDCGKKAEEAGNHCNLLQCGDNLLPCGVLMTNDKIIIFNQDIKSGSLIIKDSFCIKDITQVYVDNCDRTFCALALEQNFEENVKVEKRIVLAKFHSEFELGKFEKELAPRWNILYQVPLQFVLVNDELKKTINRTLNYRDNKCFDIGLEVLRELIIN</sequence>
<dbReference type="Pfam" id="PF02759">
    <property type="entry name" value="RUN"/>
    <property type="match status" value="1"/>
</dbReference>
<dbReference type="PANTHER" id="PTHR46556:SF1">
    <property type="entry name" value="PLECKSTRIN HOMOLOGY DOMAIN-CONTAINING FAMILY M MEMBER 2"/>
    <property type="match status" value="1"/>
</dbReference>
<dbReference type="InterPro" id="IPR001849">
    <property type="entry name" value="PH_domain"/>
</dbReference>
<dbReference type="InterPro" id="IPR057288">
    <property type="entry name" value="PH_PLEKHM2"/>
</dbReference>
<dbReference type="CDD" id="cd17680">
    <property type="entry name" value="RUN_PLEKHM2"/>
    <property type="match status" value="1"/>
</dbReference>
<protein>
    <submittedName>
        <fullName evidence="8">Uncharacterized protein LOC101237678 isoform X2</fullName>
    </submittedName>
</protein>
<keyword evidence="3" id="KW-0963">Cytoplasm</keyword>
<dbReference type="Gene3D" id="1.20.58.900">
    <property type="match status" value="1"/>
</dbReference>
<dbReference type="Proteomes" id="UP001652625">
    <property type="component" value="Chromosome 06"/>
</dbReference>
<evidence type="ECO:0000313" key="7">
    <source>
        <dbReference type="Proteomes" id="UP001652625"/>
    </source>
</evidence>
<dbReference type="SUPFAM" id="SSF140741">
    <property type="entry name" value="RUN domain-like"/>
    <property type="match status" value="1"/>
</dbReference>
<evidence type="ECO:0000256" key="4">
    <source>
        <dbReference type="ARBA" id="ARBA00023228"/>
    </source>
</evidence>
<evidence type="ECO:0000256" key="3">
    <source>
        <dbReference type="ARBA" id="ARBA00022490"/>
    </source>
</evidence>
<dbReference type="PROSITE" id="PS50826">
    <property type="entry name" value="RUN"/>
    <property type="match status" value="1"/>
</dbReference>
<keyword evidence="4" id="KW-0458">Lysosome</keyword>
<proteinExistence type="predicted"/>
<name>A0ABM4C180_HYDVU</name>
<organism evidence="7 8">
    <name type="scientific">Hydra vulgaris</name>
    <name type="common">Hydra</name>
    <name type="synonym">Hydra attenuata</name>
    <dbReference type="NCBI Taxonomy" id="6087"/>
    <lineage>
        <taxon>Eukaryota</taxon>
        <taxon>Metazoa</taxon>
        <taxon>Cnidaria</taxon>
        <taxon>Hydrozoa</taxon>
        <taxon>Hydroidolina</taxon>
        <taxon>Anthoathecata</taxon>
        <taxon>Aplanulata</taxon>
        <taxon>Hydridae</taxon>
        <taxon>Hydra</taxon>
    </lineage>
</organism>
<accession>A0ABM4C180</accession>
<comment type="subcellular location">
    <subcellularLocation>
        <location evidence="1">Cytoplasm</location>
    </subcellularLocation>
    <subcellularLocation>
        <location evidence="2">Lysosome membrane</location>
    </subcellularLocation>
</comment>
<reference evidence="8" key="1">
    <citation type="submission" date="2025-08" db="UniProtKB">
        <authorList>
            <consortium name="RefSeq"/>
        </authorList>
    </citation>
    <scope>IDENTIFICATION</scope>
</reference>
<dbReference type="InterPro" id="IPR037213">
    <property type="entry name" value="Run_dom_sf"/>
</dbReference>
<evidence type="ECO:0000259" key="5">
    <source>
        <dbReference type="PROSITE" id="PS50003"/>
    </source>
</evidence>
<dbReference type="PANTHER" id="PTHR46556">
    <property type="entry name" value="PLECKSTRIN HOMOLOGY DOMAIN-CONTAINING FAMILY M MEMBER 2"/>
    <property type="match status" value="1"/>
</dbReference>
<dbReference type="InterPro" id="IPR004012">
    <property type="entry name" value="Run_dom"/>
</dbReference>
<keyword evidence="7" id="KW-1185">Reference proteome</keyword>
<dbReference type="RefSeq" id="XP_065655306.1">
    <property type="nucleotide sequence ID" value="XM_065799234.1"/>
</dbReference>
<dbReference type="PROSITE" id="PS50003">
    <property type="entry name" value="PH_DOMAIN"/>
    <property type="match status" value="1"/>
</dbReference>